<sequence>MSLSRPATHAGSWYSRNAAELSSQLQTYLNNSKKPIVKNSRIIISPHAGYRYCGSTMAYSYASLDLNENIKRIFILGPSHHIFFSNEIFVSAFDSISTPLGDLKVDKDLCSKLVRKKISGKKIFSFMNQDVDTDEHSLEMQFSMLVQTLNWRKVPLDNVKVIPMMVSHNTKEFDMSVGKILSEYLNDPSNLFIISSDFCHWGRRFEYTGYVGSEDELKEATEEETEIEMLTSRSKLKHHQIPIWKSIEILDKHAMRTLSDTQNSDRYDAWKQYLEITGNTICGERPIGVVLAALAYLPENSKVTFEWPHYSQSSQVQSLEESSVSYTSGYVTIQL</sequence>
<dbReference type="GeneID" id="11496332"/>
<dbReference type="GO" id="GO:0005737">
    <property type="term" value="C:cytoplasm"/>
    <property type="evidence" value="ECO:0007669"/>
    <property type="project" value="EnsemblFungi"/>
</dbReference>
<dbReference type="eggNOG" id="KOG3086">
    <property type="taxonomic scope" value="Eukaryota"/>
</dbReference>
<accession>G0W846</accession>
<dbReference type="PANTHER" id="PTHR11060:SF0">
    <property type="entry name" value="PROTEIN MEMO1"/>
    <property type="match status" value="1"/>
</dbReference>
<name>G0W846_NAUDC</name>
<organism evidence="2 3">
    <name type="scientific">Naumovozyma dairenensis (strain ATCC 10597 / BCRC 20456 / CBS 421 / NBRC 0211 / NRRL Y-12639)</name>
    <name type="common">Saccharomyces dairenensis</name>
    <dbReference type="NCBI Taxonomy" id="1071378"/>
    <lineage>
        <taxon>Eukaryota</taxon>
        <taxon>Fungi</taxon>
        <taxon>Dikarya</taxon>
        <taxon>Ascomycota</taxon>
        <taxon>Saccharomycotina</taxon>
        <taxon>Saccharomycetes</taxon>
        <taxon>Saccharomycetales</taxon>
        <taxon>Saccharomycetaceae</taxon>
        <taxon>Naumovozyma</taxon>
    </lineage>
</organism>
<dbReference type="Gene3D" id="3.40.830.10">
    <property type="entry name" value="LigB-like"/>
    <property type="match status" value="1"/>
</dbReference>
<evidence type="ECO:0000256" key="1">
    <source>
        <dbReference type="ARBA" id="ARBA00006315"/>
    </source>
</evidence>
<dbReference type="OrthoDB" id="417112at2759"/>
<dbReference type="HAMAP" id="MF_00055">
    <property type="entry name" value="MEMO1"/>
    <property type="match status" value="1"/>
</dbReference>
<dbReference type="STRING" id="1071378.G0W846"/>
<dbReference type="GO" id="GO:0005634">
    <property type="term" value="C:nucleus"/>
    <property type="evidence" value="ECO:0007669"/>
    <property type="project" value="EnsemblFungi"/>
</dbReference>
<dbReference type="EMBL" id="HE580269">
    <property type="protein sequence ID" value="CCD23957.1"/>
    <property type="molecule type" value="Genomic_DNA"/>
</dbReference>
<comment type="similarity">
    <text evidence="1">Belongs to the MEMO1 family.</text>
</comment>
<dbReference type="Proteomes" id="UP000000689">
    <property type="component" value="Chromosome 3"/>
</dbReference>
<gene>
    <name evidence="2" type="primary">NDAI0C02970</name>
    <name evidence="2" type="ordered locus">NDAI_0C02970</name>
</gene>
<keyword evidence="3" id="KW-1185">Reference proteome</keyword>
<dbReference type="NCBIfam" id="TIGR04336">
    <property type="entry name" value="AmmeMemoSam_B"/>
    <property type="match status" value="1"/>
</dbReference>
<dbReference type="AlphaFoldDB" id="G0W846"/>
<evidence type="ECO:0000313" key="3">
    <source>
        <dbReference type="Proteomes" id="UP000000689"/>
    </source>
</evidence>
<evidence type="ECO:0000313" key="2">
    <source>
        <dbReference type="EMBL" id="CCD23957.1"/>
    </source>
</evidence>
<dbReference type="HOGENOM" id="CLU_038085_0_0_1"/>
<reference evidence="2 3" key="1">
    <citation type="journal article" date="2011" name="Proc. Natl. Acad. Sci. U.S.A.">
        <title>Evolutionary erosion of yeast sex chromosomes by mating-type switching accidents.</title>
        <authorList>
            <person name="Gordon J.L."/>
            <person name="Armisen D."/>
            <person name="Proux-Wera E."/>
            <person name="Oheigeartaigh S.S."/>
            <person name="Byrne K.P."/>
            <person name="Wolfe K.H."/>
        </authorList>
    </citation>
    <scope>NUCLEOTIDE SEQUENCE [LARGE SCALE GENOMIC DNA]</scope>
    <source>
        <strain evidence="3">ATCC 10597 / BCRC 20456 / CBS 421 / NBRC 0211 / NRRL Y-12639</strain>
    </source>
</reference>
<dbReference type="OMA" id="MHLPYIH"/>
<dbReference type="Pfam" id="PF01875">
    <property type="entry name" value="Memo"/>
    <property type="match status" value="1"/>
</dbReference>
<dbReference type="KEGG" id="ndi:NDAI_0C02970"/>
<protein>
    <recommendedName>
        <fullName evidence="4">AmmeMemoRadiSam system protein B</fullName>
    </recommendedName>
</protein>
<proteinExistence type="inferred from homology"/>
<dbReference type="CDD" id="cd07361">
    <property type="entry name" value="MEMO_like"/>
    <property type="match status" value="1"/>
</dbReference>
<dbReference type="InterPro" id="IPR002737">
    <property type="entry name" value="MEMO1_fam"/>
</dbReference>
<evidence type="ECO:0008006" key="4">
    <source>
        <dbReference type="Google" id="ProtNLM"/>
    </source>
</evidence>
<dbReference type="RefSeq" id="XP_003669200.1">
    <property type="nucleotide sequence ID" value="XM_003669152.1"/>
</dbReference>
<dbReference type="PANTHER" id="PTHR11060">
    <property type="entry name" value="PROTEIN MEMO1"/>
    <property type="match status" value="1"/>
</dbReference>